<dbReference type="Proteomes" id="UP001271723">
    <property type="component" value="Unassembled WGS sequence"/>
</dbReference>
<dbReference type="PANTHER" id="PTHR10545:SF29">
    <property type="entry name" value="GH14572P-RELATED"/>
    <property type="match status" value="1"/>
</dbReference>
<accession>A0ABU4L7N5</accession>
<evidence type="ECO:0000313" key="5">
    <source>
        <dbReference type="Proteomes" id="UP001271723"/>
    </source>
</evidence>
<protein>
    <submittedName>
        <fullName evidence="4">GNAT family N-acetyltransferase</fullName>
    </submittedName>
</protein>
<feature type="domain" description="N-acetyltransferase" evidence="3">
    <location>
        <begin position="1"/>
        <end position="162"/>
    </location>
</feature>
<proteinExistence type="predicted"/>
<keyword evidence="2" id="KW-0012">Acyltransferase</keyword>
<keyword evidence="5" id="KW-1185">Reference proteome</keyword>
<dbReference type="SUPFAM" id="SSF55729">
    <property type="entry name" value="Acyl-CoA N-acyltransferases (Nat)"/>
    <property type="match status" value="1"/>
</dbReference>
<dbReference type="InterPro" id="IPR000182">
    <property type="entry name" value="GNAT_dom"/>
</dbReference>
<dbReference type="InterPro" id="IPR051016">
    <property type="entry name" value="Diverse_Substrate_AcTransf"/>
</dbReference>
<reference evidence="4 5" key="1">
    <citation type="journal article" date="2023" name="Microb. Genom.">
        <title>Mesoterricola silvestris gen. nov., sp. nov., Mesoterricola sediminis sp. nov., Geothrix oryzae sp. nov., Geothrix edaphica sp. nov., Geothrix rubra sp. nov., and Geothrix limicola sp. nov., six novel members of Acidobacteriota isolated from soils.</title>
        <authorList>
            <person name="Weisberg A.J."/>
            <person name="Pearce E."/>
            <person name="Kramer C.G."/>
            <person name="Chang J.H."/>
            <person name="Clarke C.R."/>
        </authorList>
    </citation>
    <scope>NUCLEOTIDE SEQUENCE [LARGE SCALE GENOMIC DNA]</scope>
    <source>
        <strain evidence="4 5">NRRL_B-2795</strain>
    </source>
</reference>
<organism evidence="4 5">
    <name type="scientific">Streptomyces griseiscabiei</name>
    <dbReference type="NCBI Taxonomy" id="2993540"/>
    <lineage>
        <taxon>Bacteria</taxon>
        <taxon>Bacillati</taxon>
        <taxon>Actinomycetota</taxon>
        <taxon>Actinomycetes</taxon>
        <taxon>Kitasatosporales</taxon>
        <taxon>Streptomycetaceae</taxon>
        <taxon>Streptomyces</taxon>
    </lineage>
</organism>
<comment type="caution">
    <text evidence="4">The sequence shown here is derived from an EMBL/GenBank/DDBJ whole genome shotgun (WGS) entry which is preliminary data.</text>
</comment>
<gene>
    <name evidence="4" type="ORF">PV517_24105</name>
</gene>
<sequence length="168" mass="18841">MIRTATVHDVAEIIVMIRELAAYEKAVDQARATEEQLREALFGEHPAAYALIAQDDDTGEPVGYALWFPLFSTWTGTRGMHLEDLYVRPDARGGGHGKALLATLAALCERNGYERFEWWVLAWNEPTIDFYKSLDVEFLDEWRVCRLSGEPLGALAARAPAVQASRTD</sequence>
<dbReference type="InterPro" id="IPR016181">
    <property type="entry name" value="Acyl_CoA_acyltransferase"/>
</dbReference>
<evidence type="ECO:0000256" key="2">
    <source>
        <dbReference type="ARBA" id="ARBA00023315"/>
    </source>
</evidence>
<dbReference type="RefSeq" id="WP_086756604.1">
    <property type="nucleotide sequence ID" value="NZ_JAGJBZ010000003.1"/>
</dbReference>
<dbReference type="CDD" id="cd04301">
    <property type="entry name" value="NAT_SF"/>
    <property type="match status" value="1"/>
</dbReference>
<name>A0ABU4L7N5_9ACTN</name>
<dbReference type="PROSITE" id="PS51186">
    <property type="entry name" value="GNAT"/>
    <property type="match status" value="1"/>
</dbReference>
<dbReference type="Gene3D" id="3.40.630.30">
    <property type="match status" value="1"/>
</dbReference>
<evidence type="ECO:0000259" key="3">
    <source>
        <dbReference type="PROSITE" id="PS51186"/>
    </source>
</evidence>
<dbReference type="PANTHER" id="PTHR10545">
    <property type="entry name" value="DIAMINE N-ACETYLTRANSFERASE"/>
    <property type="match status" value="1"/>
</dbReference>
<evidence type="ECO:0000256" key="1">
    <source>
        <dbReference type="ARBA" id="ARBA00022679"/>
    </source>
</evidence>
<keyword evidence="1" id="KW-0808">Transferase</keyword>
<dbReference type="Pfam" id="PF00583">
    <property type="entry name" value="Acetyltransf_1"/>
    <property type="match status" value="1"/>
</dbReference>
<dbReference type="EMBL" id="JARAVY010000009">
    <property type="protein sequence ID" value="MDX2911756.1"/>
    <property type="molecule type" value="Genomic_DNA"/>
</dbReference>
<evidence type="ECO:0000313" key="4">
    <source>
        <dbReference type="EMBL" id="MDX2911756.1"/>
    </source>
</evidence>